<dbReference type="InterPro" id="IPR013785">
    <property type="entry name" value="Aldolase_TIM"/>
</dbReference>
<dbReference type="PANTHER" id="PTHR36204:SF1">
    <property type="entry name" value="N-ACETYLMANNOSAMINE-6-PHOSPHATE 2-EPIMERASE-RELATED"/>
    <property type="match status" value="1"/>
</dbReference>
<comment type="similarity">
    <text evidence="4 7">Belongs to the NanE family.</text>
</comment>
<organism evidence="8 9">
    <name type="scientific">Alkalibacillus silvisoli</name>
    <dbReference type="NCBI Taxonomy" id="392823"/>
    <lineage>
        <taxon>Bacteria</taxon>
        <taxon>Bacillati</taxon>
        <taxon>Bacillota</taxon>
        <taxon>Bacilli</taxon>
        <taxon>Bacillales</taxon>
        <taxon>Bacillaceae</taxon>
        <taxon>Alkalibacillus</taxon>
    </lineage>
</organism>
<dbReference type="InterPro" id="IPR011060">
    <property type="entry name" value="RibuloseP-bd_barrel"/>
</dbReference>
<sequence>MSKKLIVSCQALEDEPLHSSFIMSKMALAAYQGGASGIRANTVADIQAIKKEVNLPIIGIIKQDYNDSEVRITPTVKEVQDLFEEGVDIIAFDATARARPNNVTFESFFNEVKTRFPEQKFMADVSTVEEAVHAEKCGVDIVATTLVGYTADTEGEEPLKTLQGVLQTTNLPVIAEGNMDTPEKAKRALELGATAVVVGGAITRPQNITKKFSVTMSEVDLNKEEN</sequence>
<evidence type="ECO:0000313" key="9">
    <source>
        <dbReference type="Proteomes" id="UP001500740"/>
    </source>
</evidence>
<evidence type="ECO:0000256" key="6">
    <source>
        <dbReference type="ARBA" id="ARBA00023277"/>
    </source>
</evidence>
<accession>A0ABN0ZZJ9</accession>
<gene>
    <name evidence="7" type="primary">nanE</name>
    <name evidence="8" type="ORF">GCM10008935_19550</name>
</gene>
<dbReference type="CDD" id="cd04729">
    <property type="entry name" value="NanE"/>
    <property type="match status" value="1"/>
</dbReference>
<evidence type="ECO:0000256" key="3">
    <source>
        <dbReference type="ARBA" id="ARBA00005081"/>
    </source>
</evidence>
<keyword evidence="6 7" id="KW-0119">Carbohydrate metabolism</keyword>
<comment type="pathway">
    <text evidence="3 7">Amino-sugar metabolism; N-acetylneuraminate degradation; D-fructose 6-phosphate from N-acetylneuraminate: step 3/5.</text>
</comment>
<comment type="catalytic activity">
    <reaction evidence="1 7">
        <text>an N-acyl-D-glucosamine 6-phosphate = an N-acyl-D-mannosamine 6-phosphate</text>
        <dbReference type="Rhea" id="RHEA:23932"/>
        <dbReference type="ChEBI" id="CHEBI:57599"/>
        <dbReference type="ChEBI" id="CHEBI:57666"/>
        <dbReference type="EC" id="5.1.3.9"/>
    </reaction>
</comment>
<evidence type="ECO:0000256" key="4">
    <source>
        <dbReference type="ARBA" id="ARBA00007439"/>
    </source>
</evidence>
<comment type="function">
    <text evidence="2 7">Converts N-acetylmannosamine-6-phosphate (ManNAc-6-P) to N-acetylglucosamine-6-phosphate (GlcNAc-6-P).</text>
</comment>
<dbReference type="SUPFAM" id="SSF51366">
    <property type="entry name" value="Ribulose-phoshate binding barrel"/>
    <property type="match status" value="1"/>
</dbReference>
<proteinExistence type="inferred from homology"/>
<dbReference type="HAMAP" id="MF_01235">
    <property type="entry name" value="ManNAc6P_epimer"/>
    <property type="match status" value="1"/>
</dbReference>
<reference evidence="8 9" key="1">
    <citation type="journal article" date="2019" name="Int. J. Syst. Evol. Microbiol.">
        <title>The Global Catalogue of Microorganisms (GCM) 10K type strain sequencing project: providing services to taxonomists for standard genome sequencing and annotation.</title>
        <authorList>
            <consortium name="The Broad Institute Genomics Platform"/>
            <consortium name="The Broad Institute Genome Sequencing Center for Infectious Disease"/>
            <person name="Wu L."/>
            <person name="Ma J."/>
        </authorList>
    </citation>
    <scope>NUCLEOTIDE SEQUENCE [LARGE SCALE GENOMIC DNA]</scope>
    <source>
        <strain evidence="8 9">JCM 14193</strain>
    </source>
</reference>
<evidence type="ECO:0000256" key="5">
    <source>
        <dbReference type="ARBA" id="ARBA00023235"/>
    </source>
</evidence>
<dbReference type="EMBL" id="BAAACZ010000016">
    <property type="protein sequence ID" value="GAA0463927.1"/>
    <property type="molecule type" value="Genomic_DNA"/>
</dbReference>
<dbReference type="EC" id="5.1.3.9" evidence="7"/>
<name>A0ABN0ZZJ9_9BACI</name>
<comment type="caution">
    <text evidence="8">The sequence shown here is derived from an EMBL/GenBank/DDBJ whole genome shotgun (WGS) entry which is preliminary data.</text>
</comment>
<dbReference type="PANTHER" id="PTHR36204">
    <property type="entry name" value="N-ACETYLMANNOSAMINE-6-PHOSPHATE 2-EPIMERASE-RELATED"/>
    <property type="match status" value="1"/>
</dbReference>
<dbReference type="Proteomes" id="UP001500740">
    <property type="component" value="Unassembled WGS sequence"/>
</dbReference>
<keyword evidence="5 7" id="KW-0413">Isomerase</keyword>
<dbReference type="InterPro" id="IPR007260">
    <property type="entry name" value="NanE"/>
</dbReference>
<dbReference type="RefSeq" id="WP_343783368.1">
    <property type="nucleotide sequence ID" value="NZ_BAAACZ010000016.1"/>
</dbReference>
<evidence type="ECO:0000256" key="7">
    <source>
        <dbReference type="HAMAP-Rule" id="MF_01235"/>
    </source>
</evidence>
<evidence type="ECO:0000313" key="8">
    <source>
        <dbReference type="EMBL" id="GAA0463927.1"/>
    </source>
</evidence>
<evidence type="ECO:0000256" key="2">
    <source>
        <dbReference type="ARBA" id="ARBA00002147"/>
    </source>
</evidence>
<evidence type="ECO:0000256" key="1">
    <source>
        <dbReference type="ARBA" id="ARBA00000056"/>
    </source>
</evidence>
<dbReference type="Pfam" id="PF04131">
    <property type="entry name" value="NanE"/>
    <property type="match status" value="1"/>
</dbReference>
<protein>
    <recommendedName>
        <fullName evidence="7">Putative N-acetylmannosamine-6-phosphate 2-epimerase</fullName>
        <ecNumber evidence="7">5.1.3.9</ecNumber>
    </recommendedName>
    <alternativeName>
        <fullName evidence="7">ManNAc-6-P epimerase</fullName>
    </alternativeName>
</protein>
<dbReference type="NCBIfam" id="NF002231">
    <property type="entry name" value="PRK01130.1"/>
    <property type="match status" value="1"/>
</dbReference>
<dbReference type="Gene3D" id="3.20.20.70">
    <property type="entry name" value="Aldolase class I"/>
    <property type="match status" value="1"/>
</dbReference>
<keyword evidence="9" id="KW-1185">Reference proteome</keyword>